<organism evidence="3 4">
    <name type="scientific">Ambispora gerdemannii</name>
    <dbReference type="NCBI Taxonomy" id="144530"/>
    <lineage>
        <taxon>Eukaryota</taxon>
        <taxon>Fungi</taxon>
        <taxon>Fungi incertae sedis</taxon>
        <taxon>Mucoromycota</taxon>
        <taxon>Glomeromycotina</taxon>
        <taxon>Glomeromycetes</taxon>
        <taxon>Archaeosporales</taxon>
        <taxon>Ambisporaceae</taxon>
        <taxon>Ambispora</taxon>
    </lineage>
</organism>
<evidence type="ECO:0000256" key="1">
    <source>
        <dbReference type="SAM" id="MobiDB-lite"/>
    </source>
</evidence>
<keyword evidence="4" id="KW-1185">Reference proteome</keyword>
<keyword evidence="2" id="KW-0812">Transmembrane</keyword>
<feature type="region of interest" description="Disordered" evidence="1">
    <location>
        <begin position="131"/>
        <end position="160"/>
    </location>
</feature>
<feature type="compositionally biased region" description="Polar residues" evidence="1">
    <location>
        <begin position="149"/>
        <end position="160"/>
    </location>
</feature>
<dbReference type="AlphaFoldDB" id="A0A9N8YRN0"/>
<comment type="caution">
    <text evidence="3">The sequence shown here is derived from an EMBL/GenBank/DDBJ whole genome shotgun (WGS) entry which is preliminary data.</text>
</comment>
<dbReference type="EMBL" id="CAJVPL010000109">
    <property type="protein sequence ID" value="CAG8448331.1"/>
    <property type="molecule type" value="Genomic_DNA"/>
</dbReference>
<name>A0A9N8YRN0_9GLOM</name>
<feature type="transmembrane region" description="Helical" evidence="2">
    <location>
        <begin position="54"/>
        <end position="73"/>
    </location>
</feature>
<keyword evidence="2" id="KW-1133">Transmembrane helix</keyword>
<evidence type="ECO:0000313" key="3">
    <source>
        <dbReference type="EMBL" id="CAG8448331.1"/>
    </source>
</evidence>
<proteinExistence type="predicted"/>
<feature type="transmembrane region" description="Helical" evidence="2">
    <location>
        <begin position="85"/>
        <end position="104"/>
    </location>
</feature>
<accession>A0A9N8YRN0</accession>
<dbReference type="OrthoDB" id="2389131at2759"/>
<keyword evidence="2" id="KW-0472">Membrane</keyword>
<evidence type="ECO:0000313" key="4">
    <source>
        <dbReference type="Proteomes" id="UP000789831"/>
    </source>
</evidence>
<evidence type="ECO:0000256" key="2">
    <source>
        <dbReference type="SAM" id="Phobius"/>
    </source>
</evidence>
<gene>
    <name evidence="3" type="ORF">AGERDE_LOCUS1565</name>
</gene>
<dbReference type="Proteomes" id="UP000789831">
    <property type="component" value="Unassembled WGS sequence"/>
</dbReference>
<feature type="transmembrane region" description="Helical" evidence="2">
    <location>
        <begin position="110"/>
        <end position="129"/>
    </location>
</feature>
<reference evidence="3" key="1">
    <citation type="submission" date="2021-06" db="EMBL/GenBank/DDBJ databases">
        <authorList>
            <person name="Kallberg Y."/>
            <person name="Tangrot J."/>
            <person name="Rosling A."/>
        </authorList>
    </citation>
    <scope>NUCLEOTIDE SEQUENCE</scope>
    <source>
        <strain evidence="3">MT106</strain>
    </source>
</reference>
<feature type="transmembrane region" description="Helical" evidence="2">
    <location>
        <begin position="28"/>
        <end position="48"/>
    </location>
</feature>
<protein>
    <submittedName>
        <fullName evidence="3">2152_t:CDS:1</fullName>
    </submittedName>
</protein>
<sequence length="160" mass="17760">MKHRNSKGNWYIPPEPNDESPATHAKLLILRSLAVMFTVKYIAQYLFNHPPPEVFVSGTMLTVALITVNIYHFENLGIVKPAIPLSILWGVATLTTLVYTTSAHDVSHEIYLVTSMLMFILELTSPRAAGLPKTDKKPPLKNAHKPLSGQVTTMSHTKAD</sequence>